<feature type="compositionally biased region" description="Polar residues" evidence="2">
    <location>
        <begin position="588"/>
        <end position="599"/>
    </location>
</feature>
<feature type="region of interest" description="Disordered" evidence="2">
    <location>
        <begin position="485"/>
        <end position="547"/>
    </location>
</feature>
<protein>
    <recommendedName>
        <fullName evidence="3">DUF6818 domain-containing protein</fullName>
    </recommendedName>
</protein>
<feature type="compositionally biased region" description="Low complexity" evidence="2">
    <location>
        <begin position="353"/>
        <end position="371"/>
    </location>
</feature>
<dbReference type="STRING" id="231916.A0A409VCK9"/>
<feature type="region of interest" description="Disordered" evidence="2">
    <location>
        <begin position="588"/>
        <end position="609"/>
    </location>
</feature>
<feature type="compositionally biased region" description="Acidic residues" evidence="2">
    <location>
        <begin position="295"/>
        <end position="329"/>
    </location>
</feature>
<dbReference type="EMBL" id="NHYE01005662">
    <property type="protein sequence ID" value="PPQ64802.1"/>
    <property type="molecule type" value="Genomic_DNA"/>
</dbReference>
<feature type="domain" description="DUF6818" evidence="3">
    <location>
        <begin position="222"/>
        <end position="297"/>
    </location>
</feature>
<feature type="compositionally biased region" description="Polar residues" evidence="2">
    <location>
        <begin position="20"/>
        <end position="29"/>
    </location>
</feature>
<dbReference type="InterPro" id="IPR049203">
    <property type="entry name" value="DUF6818"/>
</dbReference>
<feature type="coiled-coil region" evidence="1">
    <location>
        <begin position="444"/>
        <end position="478"/>
    </location>
</feature>
<sequence>MSLPNAPATPAPPHLMAAEPQQNVPQNFAGQDGFVFPPHQMHHPLVYPPGHPAQYFYPMQGPNDAAMGPPRPPYHPAQPIPMAPAPAVPLDPKLAPNEGDDDDDDDDDDELPPAHEIMARMRAKPVAKTAGRRRAVQSDPKGKGKQPAVAPAVNARKRKARGSGEQEEPVAKRGRQSGRQAVGAEEDEAPTKSRRGGRQPGALKFMDDEIEALLELVAAYLPTGGKGWTKVHEEYADWAAAEGKPLRTLASLERKFKNLVGQKKPTGNPNISAAIERAIQIDLEITNKVETRELDDSELVDVDDAIEISSDDEEQEEEEEEVEDDDEEAPLNKEAPPAKGVPSPKDAPPPPKSATAPTTGKKDLSASAPAKSAKEEPTKYSVGLSRKFVAERTPATRTKPKTQGYELLQSIQTALDPSTQFAREEERSARSFANTQLLTITQTLRSTQTSLDTLHHRLQQAENARHEALRQRDMLELELKLLKEGSGRRNHSTPPRLDRISRWDRTPDRPSRSRLNETPFPDRYHAYPYSPTASSRRHRDPPAAPRCDRRLVRVQNFDRDGGHCTAWVSDFNELPDDFRSTPEPGTVRLSSMASPTCSPNAREDSPTVIVPPVSVDGVLTASAPVDEADPSSSTRDD</sequence>
<dbReference type="PANTHER" id="PTHR34409">
    <property type="entry name" value="SET DOMAIN-CONTAINING PROTEIN"/>
    <property type="match status" value="1"/>
</dbReference>
<organism evidence="4 5">
    <name type="scientific">Gymnopilus dilepis</name>
    <dbReference type="NCBI Taxonomy" id="231916"/>
    <lineage>
        <taxon>Eukaryota</taxon>
        <taxon>Fungi</taxon>
        <taxon>Dikarya</taxon>
        <taxon>Basidiomycota</taxon>
        <taxon>Agaricomycotina</taxon>
        <taxon>Agaricomycetes</taxon>
        <taxon>Agaricomycetidae</taxon>
        <taxon>Agaricales</taxon>
        <taxon>Agaricineae</taxon>
        <taxon>Hymenogastraceae</taxon>
        <taxon>Gymnopilus</taxon>
    </lineage>
</organism>
<reference evidence="4 5" key="1">
    <citation type="journal article" date="2018" name="Evol. Lett.">
        <title>Horizontal gene cluster transfer increased hallucinogenic mushroom diversity.</title>
        <authorList>
            <person name="Reynolds H.T."/>
            <person name="Vijayakumar V."/>
            <person name="Gluck-Thaler E."/>
            <person name="Korotkin H.B."/>
            <person name="Matheny P.B."/>
            <person name="Slot J.C."/>
        </authorList>
    </citation>
    <scope>NUCLEOTIDE SEQUENCE [LARGE SCALE GENOMIC DNA]</scope>
    <source>
        <strain evidence="4 5">SRW20</strain>
    </source>
</reference>
<feature type="region of interest" description="Disordered" evidence="2">
    <location>
        <begin position="618"/>
        <end position="637"/>
    </location>
</feature>
<feature type="region of interest" description="Disordered" evidence="2">
    <location>
        <begin position="1"/>
        <end position="202"/>
    </location>
</feature>
<dbReference type="AlphaFoldDB" id="A0A409VCK9"/>
<evidence type="ECO:0000313" key="5">
    <source>
        <dbReference type="Proteomes" id="UP000284706"/>
    </source>
</evidence>
<feature type="compositionally biased region" description="Basic residues" evidence="2">
    <location>
        <begin position="121"/>
        <end position="135"/>
    </location>
</feature>
<feature type="compositionally biased region" description="Acidic residues" evidence="2">
    <location>
        <begin position="98"/>
        <end position="111"/>
    </location>
</feature>
<evidence type="ECO:0000256" key="2">
    <source>
        <dbReference type="SAM" id="MobiDB-lite"/>
    </source>
</evidence>
<keyword evidence="5" id="KW-1185">Reference proteome</keyword>
<evidence type="ECO:0000259" key="3">
    <source>
        <dbReference type="Pfam" id="PF20681"/>
    </source>
</evidence>
<evidence type="ECO:0000256" key="1">
    <source>
        <dbReference type="SAM" id="Coils"/>
    </source>
</evidence>
<feature type="region of interest" description="Disordered" evidence="2">
    <location>
        <begin position="294"/>
        <end position="381"/>
    </location>
</feature>
<dbReference type="InParanoid" id="A0A409VCK9"/>
<proteinExistence type="predicted"/>
<comment type="caution">
    <text evidence="4">The sequence shown here is derived from an EMBL/GenBank/DDBJ whole genome shotgun (WGS) entry which is preliminary data.</text>
</comment>
<dbReference type="OrthoDB" id="99432at2759"/>
<dbReference type="Pfam" id="PF20681">
    <property type="entry name" value="DUF6818"/>
    <property type="match status" value="1"/>
</dbReference>
<feature type="compositionally biased region" description="Pro residues" evidence="2">
    <location>
        <begin position="69"/>
        <end position="89"/>
    </location>
</feature>
<dbReference type="PANTHER" id="PTHR34409:SF1">
    <property type="entry name" value="MYB-LIKE DOMAIN-CONTAINING PROTEIN"/>
    <property type="match status" value="1"/>
</dbReference>
<gene>
    <name evidence="4" type="ORF">CVT26_002634</name>
</gene>
<evidence type="ECO:0000313" key="4">
    <source>
        <dbReference type="EMBL" id="PPQ64802.1"/>
    </source>
</evidence>
<feature type="compositionally biased region" description="Basic and acidic residues" evidence="2">
    <location>
        <begin position="496"/>
        <end position="525"/>
    </location>
</feature>
<accession>A0A409VCK9</accession>
<keyword evidence="1" id="KW-0175">Coiled coil</keyword>
<dbReference type="Proteomes" id="UP000284706">
    <property type="component" value="Unassembled WGS sequence"/>
</dbReference>
<name>A0A409VCK9_9AGAR</name>